<evidence type="ECO:0000313" key="3">
    <source>
        <dbReference type="Proteomes" id="UP000663866"/>
    </source>
</evidence>
<dbReference type="AlphaFoldDB" id="A0A821FQR9"/>
<dbReference type="Proteomes" id="UP000663866">
    <property type="component" value="Unassembled WGS sequence"/>
</dbReference>
<gene>
    <name evidence="2" type="ORF">OVN521_LOCUS46904</name>
    <name evidence="1" type="ORF">SMN809_LOCUS31209</name>
</gene>
<dbReference type="EMBL" id="CAJOBG010087890">
    <property type="protein sequence ID" value="CAF4654618.1"/>
    <property type="molecule type" value="Genomic_DNA"/>
</dbReference>
<dbReference type="Proteomes" id="UP000676336">
    <property type="component" value="Unassembled WGS sequence"/>
</dbReference>
<keyword evidence="3" id="KW-1185">Reference proteome</keyword>
<accession>A0A821FQR9</accession>
<evidence type="ECO:0000313" key="2">
    <source>
        <dbReference type="EMBL" id="CAF4654618.1"/>
    </source>
</evidence>
<dbReference type="EMBL" id="CAJOBI010061566">
    <property type="protein sequence ID" value="CAF4417790.1"/>
    <property type="molecule type" value="Genomic_DNA"/>
</dbReference>
<protein>
    <submittedName>
        <fullName evidence="2">Uncharacterized protein</fullName>
    </submittedName>
</protein>
<organism evidence="2 3">
    <name type="scientific">Rotaria magnacalcarata</name>
    <dbReference type="NCBI Taxonomy" id="392030"/>
    <lineage>
        <taxon>Eukaryota</taxon>
        <taxon>Metazoa</taxon>
        <taxon>Spiralia</taxon>
        <taxon>Gnathifera</taxon>
        <taxon>Rotifera</taxon>
        <taxon>Eurotatoria</taxon>
        <taxon>Bdelloidea</taxon>
        <taxon>Philodinida</taxon>
        <taxon>Philodinidae</taxon>
        <taxon>Rotaria</taxon>
    </lineage>
</organism>
<sequence>MEMGFDDRYFSSDGLY</sequence>
<evidence type="ECO:0000313" key="1">
    <source>
        <dbReference type="EMBL" id="CAF4417790.1"/>
    </source>
</evidence>
<proteinExistence type="predicted"/>
<comment type="caution">
    <text evidence="2">The sequence shown here is derived from an EMBL/GenBank/DDBJ whole genome shotgun (WGS) entry which is preliminary data.</text>
</comment>
<feature type="non-terminal residue" evidence="2">
    <location>
        <position position="16"/>
    </location>
</feature>
<name>A0A821FQR9_9BILA</name>
<reference evidence="2" key="1">
    <citation type="submission" date="2021-02" db="EMBL/GenBank/DDBJ databases">
        <authorList>
            <person name="Nowell W R."/>
        </authorList>
    </citation>
    <scope>NUCLEOTIDE SEQUENCE</scope>
</reference>